<proteinExistence type="inferred from homology"/>
<name>A0A9D1KDH8_9BACT</name>
<dbReference type="AlphaFoldDB" id="A0A9D1KDH8"/>
<dbReference type="PANTHER" id="PTHR33175">
    <property type="entry name" value="DNA-BINDING PROTEIN HU"/>
    <property type="match status" value="1"/>
</dbReference>
<dbReference type="Gene3D" id="4.10.520.10">
    <property type="entry name" value="IHF-like DNA-binding proteins"/>
    <property type="match status" value="1"/>
</dbReference>
<organism evidence="6 7">
    <name type="scientific">Candidatus Caccoplasma intestinavium</name>
    <dbReference type="NCBI Taxonomy" id="2840716"/>
    <lineage>
        <taxon>Bacteria</taxon>
        <taxon>Pseudomonadati</taxon>
        <taxon>Bacteroidota</taxon>
        <taxon>Bacteroidia</taxon>
        <taxon>Bacteroidales</taxon>
        <taxon>Bacteroidaceae</taxon>
        <taxon>Bacteroidaceae incertae sedis</taxon>
        <taxon>Candidatus Caccoplasma</taxon>
    </lineage>
</organism>
<reference evidence="6" key="1">
    <citation type="submission" date="2020-10" db="EMBL/GenBank/DDBJ databases">
        <authorList>
            <person name="Gilroy R."/>
        </authorList>
    </citation>
    <scope>NUCLEOTIDE SEQUENCE</scope>
    <source>
        <strain evidence="6">21143</strain>
    </source>
</reference>
<feature type="compositionally biased region" description="Basic and acidic residues" evidence="4">
    <location>
        <begin position="255"/>
        <end position="266"/>
    </location>
</feature>
<dbReference type="PANTHER" id="PTHR33175:SF2">
    <property type="entry name" value="INTEGRATION HOST FACTOR SUBUNIT ALPHA"/>
    <property type="match status" value="1"/>
</dbReference>
<dbReference type="CDD" id="cd13832">
    <property type="entry name" value="IHF"/>
    <property type="match status" value="1"/>
</dbReference>
<gene>
    <name evidence="6" type="ORF">IAD06_06800</name>
</gene>
<keyword evidence="5" id="KW-0812">Transmembrane</keyword>
<evidence type="ECO:0000256" key="5">
    <source>
        <dbReference type="SAM" id="Phobius"/>
    </source>
</evidence>
<evidence type="ECO:0000256" key="2">
    <source>
        <dbReference type="ARBA" id="ARBA00023125"/>
    </source>
</evidence>
<feature type="compositionally biased region" description="Acidic residues" evidence="4">
    <location>
        <begin position="272"/>
        <end position="290"/>
    </location>
</feature>
<protein>
    <submittedName>
        <fullName evidence="6">HU family DNA-binding protein</fullName>
    </submittedName>
</protein>
<dbReference type="InterPro" id="IPR000119">
    <property type="entry name" value="Hist_DNA-bd"/>
</dbReference>
<keyword evidence="5" id="KW-0472">Membrane</keyword>
<feature type="region of interest" description="Disordered" evidence="4">
    <location>
        <begin position="180"/>
        <end position="204"/>
    </location>
</feature>
<evidence type="ECO:0000256" key="1">
    <source>
        <dbReference type="ARBA" id="ARBA00010529"/>
    </source>
</evidence>
<dbReference type="Proteomes" id="UP000886722">
    <property type="component" value="Unassembled WGS sequence"/>
</dbReference>
<evidence type="ECO:0000256" key="4">
    <source>
        <dbReference type="SAM" id="MobiDB-lite"/>
    </source>
</evidence>
<dbReference type="SMART" id="SM00411">
    <property type="entry name" value="BHL"/>
    <property type="match status" value="1"/>
</dbReference>
<feature type="transmembrane region" description="Helical" evidence="5">
    <location>
        <begin position="305"/>
        <end position="325"/>
    </location>
</feature>
<reference evidence="6" key="2">
    <citation type="journal article" date="2021" name="PeerJ">
        <title>Extensive microbial diversity within the chicken gut microbiome revealed by metagenomics and culture.</title>
        <authorList>
            <person name="Gilroy R."/>
            <person name="Ravi A."/>
            <person name="Getino M."/>
            <person name="Pursley I."/>
            <person name="Horton D.L."/>
            <person name="Alikhan N.F."/>
            <person name="Baker D."/>
            <person name="Gharbi K."/>
            <person name="Hall N."/>
            <person name="Watson M."/>
            <person name="Adriaenssens E.M."/>
            <person name="Foster-Nyarko E."/>
            <person name="Jarju S."/>
            <person name="Secka A."/>
            <person name="Antonio M."/>
            <person name="Oren A."/>
            <person name="Chaudhuri R.R."/>
            <person name="La Ragione R."/>
            <person name="Hildebrand F."/>
            <person name="Pallen M.J."/>
        </authorList>
    </citation>
    <scope>NUCLEOTIDE SEQUENCE</scope>
    <source>
        <strain evidence="6">21143</strain>
    </source>
</reference>
<dbReference type="GO" id="GO:0030527">
    <property type="term" value="F:structural constituent of chromatin"/>
    <property type="evidence" value="ECO:0007669"/>
    <property type="project" value="InterPro"/>
</dbReference>
<dbReference type="GO" id="GO:0005829">
    <property type="term" value="C:cytosol"/>
    <property type="evidence" value="ECO:0007669"/>
    <property type="project" value="TreeGrafter"/>
</dbReference>
<evidence type="ECO:0000256" key="3">
    <source>
        <dbReference type="RuleBase" id="RU003939"/>
    </source>
</evidence>
<accession>A0A9D1KDH8</accession>
<evidence type="ECO:0000313" key="7">
    <source>
        <dbReference type="Proteomes" id="UP000886722"/>
    </source>
</evidence>
<sequence length="479" mass="53579">MNTKISLPELIDQLSRKSNCTKKEAEQFLKEFFSLAADTVVQGENLKINGLGQFRLVWVEPRVSVNVRTGEPMEIPGHYKLSFAPDKTMREAVNAPFSCFVPEVLPDDAEIVQGENATMPDDVDENFSDKIVEEDYDDAGDMKCEDGVSECRREEIVTEQETTDVKEFPVSVEAELTEESGKEESAQVVNTSGNVQEKAEYEEPVKNLSEEELNALADFVLEKIVADNTTQETSGKENAREVVSKTVTATEDICTGHRENEIKEESNLSDDNVAEDAISDSGSSEEDFGEEERISLWDKMQRRPLLTGMCSVLLLLLVIAGGTVWNLNRQGITLGDAWNYYFPSEQQAVETLSVGKSALLQTDGEPLEEENNLRSTVVTEKETMSGGGQVDLRSLPPLASHRLGVGDRLTLLALEYYGSKDFWVYIYEENKERMPNPNRLSVGLEVKIPDPRKYGIDAEDQQSLARAKSFAERLKEKFE</sequence>
<dbReference type="Pfam" id="PF00216">
    <property type="entry name" value="Bac_DNA_binding"/>
    <property type="match status" value="1"/>
</dbReference>
<dbReference type="EMBL" id="DVKT01000051">
    <property type="protein sequence ID" value="HIT39729.1"/>
    <property type="molecule type" value="Genomic_DNA"/>
</dbReference>
<dbReference type="GO" id="GO:0003677">
    <property type="term" value="F:DNA binding"/>
    <property type="evidence" value="ECO:0007669"/>
    <property type="project" value="UniProtKB-KW"/>
</dbReference>
<evidence type="ECO:0000313" key="6">
    <source>
        <dbReference type="EMBL" id="HIT39729.1"/>
    </source>
</evidence>
<keyword evidence="5" id="KW-1133">Transmembrane helix</keyword>
<comment type="caution">
    <text evidence="6">The sequence shown here is derived from an EMBL/GenBank/DDBJ whole genome shotgun (WGS) entry which is preliminary data.</text>
</comment>
<feature type="region of interest" description="Disordered" evidence="4">
    <location>
        <begin position="255"/>
        <end position="291"/>
    </location>
</feature>
<comment type="similarity">
    <text evidence="1 3">Belongs to the bacterial histone-like protein family.</text>
</comment>
<keyword evidence="2 6" id="KW-0238">DNA-binding</keyword>
<dbReference type="InterPro" id="IPR010992">
    <property type="entry name" value="IHF-like_DNA-bd_dom_sf"/>
</dbReference>
<dbReference type="SUPFAM" id="SSF47729">
    <property type="entry name" value="IHF-like DNA-binding proteins"/>
    <property type="match status" value="1"/>
</dbReference>